<dbReference type="AlphaFoldDB" id="A0A1M6RTM4"/>
<evidence type="ECO:0000256" key="4">
    <source>
        <dbReference type="ARBA" id="ARBA00023172"/>
    </source>
</evidence>
<sequence length="236" mass="27172">MPYSDSSLIVKGFCSDFGVQSFLVKSAKSKNCPFKSSLDPLAESEIVFHDSGKSDLHFIREANLIDWFPHLRKDLEKNAMAEVIAEILLRYLSAGPSQELVFRYTEKALQILDRGEKPQETLVRWMWHVADCEGYALSLHECVRCGAEIQNFPADFLFENGGALCQNCLGVLQPEHSPEFLADIARLSTREQLHNPRFLECEFFKYLKNHLGENREVKSYHWLQEVRNYAFCKTDS</sequence>
<dbReference type="Pfam" id="PF11967">
    <property type="entry name" value="RecO_N"/>
    <property type="match status" value="1"/>
</dbReference>
<dbReference type="InterPro" id="IPR012340">
    <property type="entry name" value="NA-bd_OB-fold"/>
</dbReference>
<dbReference type="InterPro" id="IPR003717">
    <property type="entry name" value="RecO"/>
</dbReference>
<dbReference type="NCBIfam" id="TIGR00613">
    <property type="entry name" value="reco"/>
    <property type="match status" value="1"/>
</dbReference>
<keyword evidence="3 7" id="KW-0227">DNA damage</keyword>
<reference evidence="10" key="1">
    <citation type="submission" date="2016-11" db="EMBL/GenBank/DDBJ databases">
        <authorList>
            <person name="Varghese N."/>
            <person name="Submissions S."/>
        </authorList>
    </citation>
    <scope>NUCLEOTIDE SEQUENCE [LARGE SCALE GENOMIC DNA]</scope>
    <source>
        <strain evidence="10">UWOS</strain>
    </source>
</reference>
<comment type="similarity">
    <text evidence="1 7">Belongs to the RecO family.</text>
</comment>
<feature type="domain" description="DNA replication/recombination mediator RecO N-terminal" evidence="8">
    <location>
        <begin position="2"/>
        <end position="67"/>
    </location>
</feature>
<dbReference type="SUPFAM" id="SSF50249">
    <property type="entry name" value="Nucleic acid-binding proteins"/>
    <property type="match status" value="1"/>
</dbReference>
<keyword evidence="4 7" id="KW-0233">DNA recombination</keyword>
<evidence type="ECO:0000313" key="9">
    <source>
        <dbReference type="EMBL" id="SHK35799.1"/>
    </source>
</evidence>
<protein>
    <recommendedName>
        <fullName evidence="2 7">DNA repair protein RecO</fullName>
    </recommendedName>
    <alternativeName>
        <fullName evidence="6 7">Recombination protein O</fullName>
    </alternativeName>
</protein>
<dbReference type="Gene3D" id="2.40.50.140">
    <property type="entry name" value="Nucleic acid-binding proteins"/>
    <property type="match status" value="1"/>
</dbReference>
<dbReference type="EMBL" id="FRAW01000004">
    <property type="protein sequence ID" value="SHK35799.1"/>
    <property type="molecule type" value="Genomic_DNA"/>
</dbReference>
<gene>
    <name evidence="7" type="primary">recO</name>
    <name evidence="9" type="ORF">SAMN05720469_104108</name>
</gene>
<organism evidence="9 10">
    <name type="scientific">Fibrobacter intestinalis</name>
    <dbReference type="NCBI Taxonomy" id="28122"/>
    <lineage>
        <taxon>Bacteria</taxon>
        <taxon>Pseudomonadati</taxon>
        <taxon>Fibrobacterota</taxon>
        <taxon>Fibrobacteria</taxon>
        <taxon>Fibrobacterales</taxon>
        <taxon>Fibrobacteraceae</taxon>
        <taxon>Fibrobacter</taxon>
    </lineage>
</organism>
<keyword evidence="10" id="KW-1185">Reference proteome</keyword>
<evidence type="ECO:0000256" key="2">
    <source>
        <dbReference type="ARBA" id="ARBA00021310"/>
    </source>
</evidence>
<evidence type="ECO:0000259" key="8">
    <source>
        <dbReference type="Pfam" id="PF11967"/>
    </source>
</evidence>
<name>A0A1M6RTM4_9BACT</name>
<evidence type="ECO:0000256" key="1">
    <source>
        <dbReference type="ARBA" id="ARBA00007452"/>
    </source>
</evidence>
<dbReference type="PANTHER" id="PTHR33991:SF1">
    <property type="entry name" value="DNA REPAIR PROTEIN RECO"/>
    <property type="match status" value="1"/>
</dbReference>
<evidence type="ECO:0000256" key="5">
    <source>
        <dbReference type="ARBA" id="ARBA00023204"/>
    </source>
</evidence>
<dbReference type="Proteomes" id="UP000184275">
    <property type="component" value="Unassembled WGS sequence"/>
</dbReference>
<keyword evidence="5 7" id="KW-0234">DNA repair</keyword>
<dbReference type="InterPro" id="IPR022572">
    <property type="entry name" value="DNA_rep/recomb_RecO_N"/>
</dbReference>
<dbReference type="PANTHER" id="PTHR33991">
    <property type="entry name" value="DNA REPAIR PROTEIN RECO"/>
    <property type="match status" value="1"/>
</dbReference>
<dbReference type="HAMAP" id="MF_00201">
    <property type="entry name" value="RecO"/>
    <property type="match status" value="1"/>
</dbReference>
<dbReference type="GO" id="GO:0006310">
    <property type="term" value="P:DNA recombination"/>
    <property type="evidence" value="ECO:0007669"/>
    <property type="project" value="UniProtKB-UniRule"/>
</dbReference>
<comment type="function">
    <text evidence="7">Involved in DNA repair and RecF pathway recombination.</text>
</comment>
<evidence type="ECO:0000313" key="10">
    <source>
        <dbReference type="Proteomes" id="UP000184275"/>
    </source>
</evidence>
<evidence type="ECO:0000256" key="6">
    <source>
        <dbReference type="ARBA" id="ARBA00033409"/>
    </source>
</evidence>
<accession>A0A1M6RTM4</accession>
<dbReference type="SUPFAM" id="SSF57863">
    <property type="entry name" value="ArfGap/RecO-like zinc finger"/>
    <property type="match status" value="1"/>
</dbReference>
<evidence type="ECO:0000256" key="7">
    <source>
        <dbReference type="HAMAP-Rule" id="MF_00201"/>
    </source>
</evidence>
<dbReference type="Pfam" id="PF02565">
    <property type="entry name" value="RecO_C"/>
    <property type="match status" value="1"/>
</dbReference>
<dbReference type="GO" id="GO:0006302">
    <property type="term" value="P:double-strand break repair"/>
    <property type="evidence" value="ECO:0007669"/>
    <property type="project" value="TreeGrafter"/>
</dbReference>
<dbReference type="GO" id="GO:0043590">
    <property type="term" value="C:bacterial nucleoid"/>
    <property type="evidence" value="ECO:0007669"/>
    <property type="project" value="TreeGrafter"/>
</dbReference>
<dbReference type="Gene3D" id="1.20.1440.120">
    <property type="entry name" value="Recombination protein O, C-terminal domain"/>
    <property type="match status" value="1"/>
</dbReference>
<dbReference type="InterPro" id="IPR042242">
    <property type="entry name" value="RecO_C"/>
</dbReference>
<proteinExistence type="inferred from homology"/>
<dbReference type="InterPro" id="IPR037278">
    <property type="entry name" value="ARFGAP/RecO"/>
</dbReference>
<evidence type="ECO:0000256" key="3">
    <source>
        <dbReference type="ARBA" id="ARBA00022763"/>
    </source>
</evidence>